<feature type="region of interest" description="Disordered" evidence="1">
    <location>
        <begin position="123"/>
        <end position="151"/>
    </location>
</feature>
<feature type="region of interest" description="Disordered" evidence="1">
    <location>
        <begin position="1"/>
        <end position="110"/>
    </location>
</feature>
<dbReference type="Proteomes" id="UP001189429">
    <property type="component" value="Unassembled WGS sequence"/>
</dbReference>
<evidence type="ECO:0000256" key="1">
    <source>
        <dbReference type="SAM" id="MobiDB-lite"/>
    </source>
</evidence>
<reference evidence="2" key="1">
    <citation type="submission" date="2023-10" db="EMBL/GenBank/DDBJ databases">
        <authorList>
            <person name="Chen Y."/>
            <person name="Shah S."/>
            <person name="Dougan E. K."/>
            <person name="Thang M."/>
            <person name="Chan C."/>
        </authorList>
    </citation>
    <scope>NUCLEOTIDE SEQUENCE [LARGE SCALE GENOMIC DNA]</scope>
</reference>
<protein>
    <submittedName>
        <fullName evidence="2">Uncharacterized protein</fullName>
    </submittedName>
</protein>
<feature type="compositionally biased region" description="Low complexity" evidence="1">
    <location>
        <begin position="67"/>
        <end position="87"/>
    </location>
</feature>
<accession>A0ABN9TY83</accession>
<dbReference type="EMBL" id="CAUYUJ010015205">
    <property type="protein sequence ID" value="CAK0851054.1"/>
    <property type="molecule type" value="Genomic_DNA"/>
</dbReference>
<feature type="compositionally biased region" description="Low complexity" evidence="1">
    <location>
        <begin position="97"/>
        <end position="110"/>
    </location>
</feature>
<evidence type="ECO:0000313" key="3">
    <source>
        <dbReference type="Proteomes" id="UP001189429"/>
    </source>
</evidence>
<organism evidence="2 3">
    <name type="scientific">Prorocentrum cordatum</name>
    <dbReference type="NCBI Taxonomy" id="2364126"/>
    <lineage>
        <taxon>Eukaryota</taxon>
        <taxon>Sar</taxon>
        <taxon>Alveolata</taxon>
        <taxon>Dinophyceae</taxon>
        <taxon>Prorocentrales</taxon>
        <taxon>Prorocentraceae</taxon>
        <taxon>Prorocentrum</taxon>
    </lineage>
</organism>
<comment type="caution">
    <text evidence="2">The sequence shown here is derived from an EMBL/GenBank/DDBJ whole genome shotgun (WGS) entry which is preliminary data.</text>
</comment>
<gene>
    <name evidence="2" type="ORF">PCOR1329_LOCUS43310</name>
</gene>
<name>A0ABN9TY83_9DINO</name>
<proteinExistence type="predicted"/>
<sequence>MALQAEQVGEGAEQPVDSSKATNRAKLQEESEAVELTQDLGCGVAAEEGTAKDEGGRKRGKRRADQVDASVEAAAEAPGAEGQPAAGRSKKRRDPPAEQAAPAAPEAEAQAVVEELDAVAYRTRIQSPARRPGRSCPIPCRPSARRRSPRG</sequence>
<evidence type="ECO:0000313" key="2">
    <source>
        <dbReference type="EMBL" id="CAK0851054.1"/>
    </source>
</evidence>
<keyword evidence="3" id="KW-1185">Reference proteome</keyword>